<dbReference type="PROSITE" id="PS00297">
    <property type="entry name" value="HSP70_1"/>
    <property type="match status" value="1"/>
</dbReference>
<proteinExistence type="evidence at transcript level"/>
<keyword evidence="5 7" id="KW-0067">ATP-binding</keyword>
<dbReference type="Pfam" id="PF00012">
    <property type="entry name" value="HSP70"/>
    <property type="match status" value="1"/>
</dbReference>
<evidence type="ECO:0000256" key="7">
    <source>
        <dbReference type="HAMAP-Rule" id="MF_00332"/>
    </source>
</evidence>
<keyword evidence="11" id="KW-1185">Reference proteome</keyword>
<dbReference type="PROSITE" id="PS00329">
    <property type="entry name" value="HSP70_2"/>
    <property type="match status" value="1"/>
</dbReference>
<dbReference type="EMBL" id="JAYKLX010000014">
    <property type="protein sequence ID" value="MEB3348351.1"/>
    <property type="molecule type" value="Genomic_DNA"/>
</dbReference>
<gene>
    <name evidence="7 10" type="primary">dnaK</name>
    <name evidence="10" type="ORF">U6A24_22935</name>
</gene>
<dbReference type="PANTHER" id="PTHR19375">
    <property type="entry name" value="HEAT SHOCK PROTEIN 70KDA"/>
    <property type="match status" value="1"/>
</dbReference>
<evidence type="ECO:0000256" key="2">
    <source>
        <dbReference type="ARBA" id="ARBA00014415"/>
    </source>
</evidence>
<evidence type="ECO:0000313" key="10">
    <source>
        <dbReference type="EMBL" id="MEB3348351.1"/>
    </source>
</evidence>
<dbReference type="InterPro" id="IPR013126">
    <property type="entry name" value="Hsp_70_fam"/>
</dbReference>
<accession>A0ABU6A2N6</accession>
<evidence type="ECO:0000256" key="4">
    <source>
        <dbReference type="ARBA" id="ARBA00022741"/>
    </source>
</evidence>
<dbReference type="HAMAP" id="MF_00332">
    <property type="entry name" value="DnaK"/>
    <property type="match status" value="1"/>
</dbReference>
<dbReference type="Gene3D" id="3.90.640.10">
    <property type="entry name" value="Actin, Chain A, domain 4"/>
    <property type="match status" value="1"/>
</dbReference>
<dbReference type="RefSeq" id="WP_324182373.1">
    <property type="nucleotide sequence ID" value="NZ_BAABAW010000005.1"/>
</dbReference>
<evidence type="ECO:0000256" key="3">
    <source>
        <dbReference type="ARBA" id="ARBA00022553"/>
    </source>
</evidence>
<dbReference type="NCBIfam" id="NF003520">
    <property type="entry name" value="PRK05183.1"/>
    <property type="match status" value="1"/>
</dbReference>
<protein>
    <recommendedName>
        <fullName evidence="2 7">Chaperone protein DnaK</fullName>
    </recommendedName>
    <alternativeName>
        <fullName evidence="7">HSP70</fullName>
    </alternativeName>
    <alternativeName>
        <fullName evidence="7">Heat shock 70 kDa protein</fullName>
    </alternativeName>
    <alternativeName>
        <fullName evidence="7">Heat shock protein 70</fullName>
    </alternativeName>
</protein>
<keyword evidence="4 7" id="KW-0547">Nucleotide-binding</keyword>
<evidence type="ECO:0000256" key="1">
    <source>
        <dbReference type="ARBA" id="ARBA00007381"/>
    </source>
</evidence>
<dbReference type="Proteomes" id="UP001327027">
    <property type="component" value="Unassembled WGS sequence"/>
</dbReference>
<dbReference type="CDD" id="cd10234">
    <property type="entry name" value="ASKHA_NBD_HSP70_DnaK-like"/>
    <property type="match status" value="1"/>
</dbReference>
<dbReference type="InterPro" id="IPR029048">
    <property type="entry name" value="HSP70_C_sf"/>
</dbReference>
<dbReference type="InterPro" id="IPR018181">
    <property type="entry name" value="Heat_shock_70_CS"/>
</dbReference>
<dbReference type="InterPro" id="IPR029047">
    <property type="entry name" value="HSP70_peptide-bd_sf"/>
</dbReference>
<name>A0ABU6A2N6_9FLAO</name>
<keyword evidence="6 7" id="KW-0346">Stress response</keyword>
<dbReference type="PROSITE" id="PS01036">
    <property type="entry name" value="HSP70_3"/>
    <property type="match status" value="1"/>
</dbReference>
<feature type="modified residue" description="Phosphothreonine; by autocatalysis" evidence="7">
    <location>
        <position position="197"/>
    </location>
</feature>
<dbReference type="NCBIfam" id="NF001413">
    <property type="entry name" value="PRK00290.1"/>
    <property type="match status" value="1"/>
</dbReference>
<comment type="similarity">
    <text evidence="1 7 8">Belongs to the heat shock protein 70 family.</text>
</comment>
<comment type="function">
    <text evidence="7">Acts as a chaperone.</text>
</comment>
<dbReference type="SUPFAM" id="SSF53067">
    <property type="entry name" value="Actin-like ATPase domain"/>
    <property type="match status" value="2"/>
</dbReference>
<reference evidence="10 11" key="1">
    <citation type="journal article" date="2013" name="Int. J. Syst. Evol. Microbiol.">
        <title>Aquimarina gracilis sp. nov., isolated from the gut microflora of a mussel, Mytilus coruscus, and emended description of Aquimarina spongiae.</title>
        <authorList>
            <person name="Park S.C."/>
            <person name="Choe H.N."/>
            <person name="Baik K.S."/>
            <person name="Seong C.N."/>
        </authorList>
    </citation>
    <scope>NUCLEOTIDE SEQUENCE [LARGE SCALE GENOMIC DNA]</scope>
    <source>
        <strain evidence="10 11">PSC32</strain>
    </source>
</reference>
<keyword evidence="7" id="KW-0143">Chaperone</keyword>
<feature type="compositionally biased region" description="Acidic residues" evidence="9">
    <location>
        <begin position="625"/>
        <end position="636"/>
    </location>
</feature>
<keyword evidence="3 7" id="KW-0597">Phosphoprotein</keyword>
<dbReference type="Gene3D" id="2.60.34.10">
    <property type="entry name" value="Substrate Binding Domain Of DNAk, Chain A, domain 1"/>
    <property type="match status" value="1"/>
</dbReference>
<evidence type="ECO:0000256" key="5">
    <source>
        <dbReference type="ARBA" id="ARBA00022840"/>
    </source>
</evidence>
<sequence>MSKIIGIDLGTTNSCVSVMEGNEPVVIPNAEGKRTTPSVIAFVEGGEIKVGDPAKRQAVTNPTKTISSIKRFMGNKFSESAKEAERAAYKVVKGDNDTPRVDIDGRLYTPQELSAMTLQKMKKTAEDYLGQDVSRAVITVPAYFNDAQRQATKEAGEIAGLKVERIINEPTAAALAYGLDKKGTDQKIVVFDFGGGTHDVSILELGDGVFEVLSTDGDTHLGGDDVDQKIIDWLAEEFKADENMDLRQDPMALQRLKEAAEKAKIELSSSAQTEINLPYVTATASGPKHLVRTLSRSKFDQLIDDLVKRTIEPCRTALKAAGLSTSDIDEIILVGGSTRIPAVQEAVQKFFGKAPSKGVNPDEVVAIGAAIQGGVLTGDVKDVLLLDVTPLSLGIETMGNVMTKLIDANTTIPTKKSQIFSTAADNQPSVEIHVLQGERPMAADNKTIGRFHLDGIPPAQRGTPQIEVTFDIDANGIIKVSATDKATNKSQDIRIEASSGLTEEEIERMKQEAEANAEADKAAKETADKLNEADGMIFQTEKQLTEFGDKLSDDKKKPIEEALEELKKAYESKDLAVIQPALDKINEAWKVASEEMYKAQAEAQQNGQPGPDAGTDQSGGGSEGSDVEDVDFEEVK</sequence>
<dbReference type="SUPFAM" id="SSF100920">
    <property type="entry name" value="Heat shock protein 70kD (HSP70), peptide-binding domain"/>
    <property type="match status" value="1"/>
</dbReference>
<dbReference type="InterPro" id="IPR043129">
    <property type="entry name" value="ATPase_NBD"/>
</dbReference>
<comment type="induction">
    <text evidence="7">By stress conditions e.g. heat shock.</text>
</comment>
<dbReference type="PRINTS" id="PR00301">
    <property type="entry name" value="HEATSHOCK70"/>
</dbReference>
<dbReference type="InterPro" id="IPR012725">
    <property type="entry name" value="Chaperone_DnaK"/>
</dbReference>
<organism evidence="10 11">
    <name type="scientific">Aquimarina gracilis</name>
    <dbReference type="NCBI Taxonomy" id="874422"/>
    <lineage>
        <taxon>Bacteria</taxon>
        <taxon>Pseudomonadati</taxon>
        <taxon>Bacteroidota</taxon>
        <taxon>Flavobacteriia</taxon>
        <taxon>Flavobacteriales</taxon>
        <taxon>Flavobacteriaceae</taxon>
        <taxon>Aquimarina</taxon>
    </lineage>
</organism>
<feature type="region of interest" description="Disordered" evidence="9">
    <location>
        <begin position="596"/>
        <end position="636"/>
    </location>
</feature>
<evidence type="ECO:0000256" key="9">
    <source>
        <dbReference type="SAM" id="MobiDB-lite"/>
    </source>
</evidence>
<evidence type="ECO:0000256" key="6">
    <source>
        <dbReference type="ARBA" id="ARBA00023016"/>
    </source>
</evidence>
<dbReference type="NCBIfam" id="TIGR02350">
    <property type="entry name" value="prok_dnaK"/>
    <property type="match status" value="1"/>
</dbReference>
<dbReference type="Gene3D" id="1.20.1270.10">
    <property type="match status" value="1"/>
</dbReference>
<evidence type="ECO:0000256" key="8">
    <source>
        <dbReference type="RuleBase" id="RU003322"/>
    </source>
</evidence>
<evidence type="ECO:0000313" key="11">
    <source>
        <dbReference type="Proteomes" id="UP001327027"/>
    </source>
</evidence>
<dbReference type="Gene3D" id="3.30.420.40">
    <property type="match status" value="2"/>
</dbReference>
<comment type="caution">
    <text evidence="10">The sequence shown here is derived from an EMBL/GenBank/DDBJ whole genome shotgun (WGS) entry which is preliminary data.</text>
</comment>